<keyword evidence="4" id="KW-1003">Cell membrane</keyword>
<protein>
    <submittedName>
        <fullName evidence="10">ArsB/NhaD family transporter</fullName>
    </submittedName>
</protein>
<dbReference type="RefSeq" id="WP_346223742.1">
    <property type="nucleotide sequence ID" value="NZ_JBDJAW010000001.1"/>
</dbReference>
<accession>A0ABV0AH58</accession>
<feature type="transmembrane region" description="Helical" evidence="8">
    <location>
        <begin position="60"/>
        <end position="86"/>
    </location>
</feature>
<feature type="transmembrane region" description="Helical" evidence="8">
    <location>
        <begin position="283"/>
        <end position="302"/>
    </location>
</feature>
<evidence type="ECO:0000256" key="2">
    <source>
        <dbReference type="ARBA" id="ARBA00009843"/>
    </source>
</evidence>
<evidence type="ECO:0000256" key="5">
    <source>
        <dbReference type="ARBA" id="ARBA00022692"/>
    </source>
</evidence>
<comment type="caution">
    <text evidence="10">The sequence shown here is derived from an EMBL/GenBank/DDBJ whole genome shotgun (WGS) entry which is preliminary data.</text>
</comment>
<evidence type="ECO:0000259" key="9">
    <source>
        <dbReference type="Pfam" id="PF03600"/>
    </source>
</evidence>
<feature type="transmembrane region" description="Helical" evidence="8">
    <location>
        <begin position="176"/>
        <end position="199"/>
    </location>
</feature>
<comment type="similarity">
    <text evidence="2">Belongs to the CitM (TC 2.A.11) transporter family.</text>
</comment>
<dbReference type="EMBL" id="JBDJAW010000001">
    <property type="protein sequence ID" value="MEN3533868.1"/>
    <property type="molecule type" value="Genomic_DNA"/>
</dbReference>
<dbReference type="InterPro" id="IPR000802">
    <property type="entry name" value="Arsenical_pump_ArsB"/>
</dbReference>
<feature type="transmembrane region" description="Helical" evidence="8">
    <location>
        <begin position="363"/>
        <end position="393"/>
    </location>
</feature>
<evidence type="ECO:0000256" key="8">
    <source>
        <dbReference type="SAM" id="Phobius"/>
    </source>
</evidence>
<feature type="transmembrane region" description="Helical" evidence="8">
    <location>
        <begin position="322"/>
        <end position="342"/>
    </location>
</feature>
<keyword evidence="7 8" id="KW-0472">Membrane</keyword>
<feature type="transmembrane region" description="Helical" evidence="8">
    <location>
        <begin position="405"/>
        <end position="426"/>
    </location>
</feature>
<dbReference type="PRINTS" id="PR00758">
    <property type="entry name" value="ARSENICPUMP"/>
</dbReference>
<dbReference type="PANTHER" id="PTHR43568">
    <property type="entry name" value="P PROTEIN"/>
    <property type="match status" value="1"/>
</dbReference>
<dbReference type="PANTHER" id="PTHR43568:SF1">
    <property type="entry name" value="P PROTEIN"/>
    <property type="match status" value="1"/>
</dbReference>
<evidence type="ECO:0000256" key="6">
    <source>
        <dbReference type="ARBA" id="ARBA00022989"/>
    </source>
</evidence>
<keyword evidence="5 8" id="KW-0812">Transmembrane</keyword>
<evidence type="ECO:0000256" key="7">
    <source>
        <dbReference type="ARBA" id="ARBA00023136"/>
    </source>
</evidence>
<organism evidence="10 11">
    <name type="scientific">Microbispora maris</name>
    <dbReference type="NCBI Taxonomy" id="3144104"/>
    <lineage>
        <taxon>Bacteria</taxon>
        <taxon>Bacillati</taxon>
        <taxon>Actinomycetota</taxon>
        <taxon>Actinomycetes</taxon>
        <taxon>Streptosporangiales</taxon>
        <taxon>Streptosporangiaceae</taxon>
        <taxon>Microbispora</taxon>
    </lineage>
</organism>
<keyword evidence="3" id="KW-0813">Transport</keyword>
<evidence type="ECO:0000256" key="1">
    <source>
        <dbReference type="ARBA" id="ARBA00004651"/>
    </source>
</evidence>
<feature type="domain" description="Citrate transporter-like" evidence="9">
    <location>
        <begin position="16"/>
        <end position="371"/>
    </location>
</feature>
<sequence length="430" mass="45540">MSMLAWVTVAVFLSAYALIATEKVHRVAAALGGVGIMLLVHATDAEAAFFSTHSGIDWNVIFLLLGMMIIVGVLKETGIFEYLAIWAAKRARGRPFRLMALLVVITACASALLDNVTTVLLIAPVTFLVCERLALPATPFLIAEAMASNIGGAATLVGDPPNIIIASRGGLSFNDFLVHMAPLVIVLMLVFIGLCRLMFGRSLRYDPQRAEEVMALNEREAISDRRLLWQSLAVLALVMAAFVLHPVLHYEPSVVALLGAGVLVAATKITTQQALAEVEWPTLVFFAGLFVMVGGLVETGVIERLSHTAVEATSGRTELTTMGLLGASAGLSAIVDNIPYVATMSPIVADLVQANGGGGPAQVLWWALAFGADLGGNATAVGAAANVVVLGIAARNGTPISFWQFTKYGLIVTVVTVALVAPYLWLRYLM</sequence>
<evidence type="ECO:0000256" key="3">
    <source>
        <dbReference type="ARBA" id="ARBA00022448"/>
    </source>
</evidence>
<keyword evidence="11" id="KW-1185">Reference proteome</keyword>
<reference evidence="10 11" key="1">
    <citation type="submission" date="2024-05" db="EMBL/GenBank/DDBJ databases">
        <title>Microbispora sp.ZYX-F-249.</title>
        <authorList>
            <person name="Xie H."/>
        </authorList>
    </citation>
    <scope>NUCLEOTIDE SEQUENCE [LARGE SCALE GENOMIC DNA]</scope>
    <source>
        <strain evidence="10 11">ZYX-F-249</strain>
    </source>
</reference>
<evidence type="ECO:0000313" key="11">
    <source>
        <dbReference type="Proteomes" id="UP001447516"/>
    </source>
</evidence>
<dbReference type="CDD" id="cd01116">
    <property type="entry name" value="P_permease"/>
    <property type="match status" value="1"/>
</dbReference>
<comment type="subcellular location">
    <subcellularLocation>
        <location evidence="1">Cell membrane</location>
        <topology evidence="1">Multi-pass membrane protein</topology>
    </subcellularLocation>
</comment>
<dbReference type="InterPro" id="IPR004680">
    <property type="entry name" value="Cit_transptr-like_dom"/>
</dbReference>
<dbReference type="InterPro" id="IPR051475">
    <property type="entry name" value="Diverse_Ion_Transporter"/>
</dbReference>
<name>A0ABV0AH58_9ACTN</name>
<evidence type="ECO:0000313" key="10">
    <source>
        <dbReference type="EMBL" id="MEN3533868.1"/>
    </source>
</evidence>
<feature type="transmembrane region" description="Helical" evidence="8">
    <location>
        <begin position="227"/>
        <end position="248"/>
    </location>
</feature>
<dbReference type="Proteomes" id="UP001447516">
    <property type="component" value="Unassembled WGS sequence"/>
</dbReference>
<dbReference type="Pfam" id="PF03600">
    <property type="entry name" value="CitMHS"/>
    <property type="match status" value="1"/>
</dbReference>
<gene>
    <name evidence="10" type="ORF">AAH991_02040</name>
</gene>
<keyword evidence="6 8" id="KW-1133">Transmembrane helix</keyword>
<feature type="transmembrane region" description="Helical" evidence="8">
    <location>
        <begin position="98"/>
        <end position="123"/>
    </location>
</feature>
<evidence type="ECO:0000256" key="4">
    <source>
        <dbReference type="ARBA" id="ARBA00022475"/>
    </source>
</evidence>
<proteinExistence type="inferred from homology"/>